<keyword evidence="8 13" id="KW-1133">Transmembrane helix</keyword>
<protein>
    <recommendedName>
        <fullName evidence="4">Mitochondrial thiamine pyrophosphate carrier 1</fullName>
    </recommendedName>
</protein>
<proteinExistence type="inferred from homology"/>
<organism evidence="14 15">
    <name type="scientific">Lodderomyces elongisporus (strain ATCC 11503 / CBS 2605 / JCM 1781 / NBRC 1676 / NRRL YB-4239)</name>
    <name type="common">Yeast</name>
    <name type="synonym">Saccharomyces elongisporus</name>
    <dbReference type="NCBI Taxonomy" id="379508"/>
    <lineage>
        <taxon>Eukaryota</taxon>
        <taxon>Fungi</taxon>
        <taxon>Dikarya</taxon>
        <taxon>Ascomycota</taxon>
        <taxon>Saccharomycotina</taxon>
        <taxon>Pichiomycetes</taxon>
        <taxon>Debaryomycetaceae</taxon>
        <taxon>Candida/Lodderomyces clade</taxon>
        <taxon>Lodderomyces</taxon>
    </lineage>
</organism>
<dbReference type="eggNOG" id="KOG0758">
    <property type="taxonomic scope" value="Eukaryota"/>
</dbReference>
<evidence type="ECO:0000256" key="4">
    <source>
        <dbReference type="ARBA" id="ARBA00021935"/>
    </source>
</evidence>
<dbReference type="InterPro" id="IPR018108">
    <property type="entry name" value="MCP_transmembrane"/>
</dbReference>
<dbReference type="Pfam" id="PF00153">
    <property type="entry name" value="Mito_carr"/>
    <property type="match status" value="3"/>
</dbReference>
<comment type="function">
    <text evidence="1">Mitochondrial transporter that mediates uptake of thiamine pyrophosphate (ThPP) into mitochondria.</text>
</comment>
<evidence type="ECO:0000256" key="1">
    <source>
        <dbReference type="ARBA" id="ARBA00002238"/>
    </source>
</evidence>
<dbReference type="EMBL" id="CH981524">
    <property type="protein sequence ID" value="EDK41827.1"/>
    <property type="molecule type" value="Genomic_DNA"/>
</dbReference>
<evidence type="ECO:0000256" key="7">
    <source>
        <dbReference type="ARBA" id="ARBA00022737"/>
    </source>
</evidence>
<evidence type="ECO:0000256" key="6">
    <source>
        <dbReference type="ARBA" id="ARBA00022692"/>
    </source>
</evidence>
<gene>
    <name evidence="14" type="ORF">LELG_00005</name>
</gene>
<feature type="transmembrane region" description="Helical" evidence="13">
    <location>
        <begin position="312"/>
        <end position="335"/>
    </location>
</feature>
<accession>A5DRL9</accession>
<keyword evidence="5 12" id="KW-0813">Transport</keyword>
<keyword evidence="15" id="KW-1185">Reference proteome</keyword>
<sequence>MSAKPLTNGGGLPAITGDIDPNHAIHIFPQLLQPLRSSILSYGASLASTLVGYPMDTVKVRMQTHKHFTSYFDCFSKTYHREGLKGFFRGVWAPLISTSFSKSMSVSIFTWTKPHVYESLFGKWIEDDQRNPLWRNVPVCFLSGLVAGGCVSIFACPFEFMKVFAQLEKLVQNKVISSAEAAKLKSASKLRDMSTLRIVRTIVKHGGWTSLYSGFPQHFLRDSLSSGLYYTFYETMKYSINAAMDSTSTMTKSLSVLIAGGLSGVFSWIMIFPVDTAKSLVQKDAVDKIVRKRFGLGSGLLKLANLSSQQKSFYRGLGVSIARSFVTNLVFFGVYELGMTYLA</sequence>
<dbReference type="VEuPathDB" id="FungiDB:LELG_00005"/>
<dbReference type="PANTHER" id="PTHR45624">
    <property type="entry name" value="MITOCHONDRIAL BASIC AMINO ACIDS TRANSPORTER-RELATED"/>
    <property type="match status" value="1"/>
</dbReference>
<evidence type="ECO:0000256" key="5">
    <source>
        <dbReference type="ARBA" id="ARBA00022448"/>
    </source>
</evidence>
<dbReference type="InterPro" id="IPR050567">
    <property type="entry name" value="Mitochondrial_Carrier"/>
</dbReference>
<feature type="transmembrane region" description="Helical" evidence="13">
    <location>
        <begin position="254"/>
        <end position="274"/>
    </location>
</feature>
<dbReference type="InterPro" id="IPR023395">
    <property type="entry name" value="MCP_dom_sf"/>
</dbReference>
<keyword evidence="7" id="KW-0677">Repeat</keyword>
<name>A5DRL9_LODEL</name>
<dbReference type="GeneID" id="5235782"/>
<keyword evidence="9" id="KW-0496">Mitochondrion</keyword>
<evidence type="ECO:0000313" key="15">
    <source>
        <dbReference type="Proteomes" id="UP000001996"/>
    </source>
</evidence>
<dbReference type="SUPFAM" id="SSF103506">
    <property type="entry name" value="Mitochondrial carrier"/>
    <property type="match status" value="1"/>
</dbReference>
<dbReference type="Gene3D" id="1.50.40.10">
    <property type="entry name" value="Mitochondrial carrier domain"/>
    <property type="match status" value="1"/>
</dbReference>
<dbReference type="AlphaFoldDB" id="A5DRL9"/>
<keyword evidence="10 11" id="KW-0472">Membrane</keyword>
<feature type="repeat" description="Solcar" evidence="11">
    <location>
        <begin position="251"/>
        <end position="341"/>
    </location>
</feature>
<evidence type="ECO:0000256" key="2">
    <source>
        <dbReference type="ARBA" id="ARBA00004225"/>
    </source>
</evidence>
<evidence type="ECO:0000256" key="12">
    <source>
        <dbReference type="RuleBase" id="RU000488"/>
    </source>
</evidence>
<dbReference type="GO" id="GO:0022857">
    <property type="term" value="F:transmembrane transporter activity"/>
    <property type="evidence" value="ECO:0007669"/>
    <property type="project" value="TreeGrafter"/>
</dbReference>
<feature type="repeat" description="Solcar" evidence="11">
    <location>
        <begin position="135"/>
        <end position="239"/>
    </location>
</feature>
<comment type="subcellular location">
    <subcellularLocation>
        <location evidence="2">Mitochondrion membrane</location>
        <topology evidence="2">Multi-pass membrane protein</topology>
    </subcellularLocation>
</comment>
<evidence type="ECO:0000256" key="9">
    <source>
        <dbReference type="ARBA" id="ARBA00023128"/>
    </source>
</evidence>
<evidence type="ECO:0000256" key="8">
    <source>
        <dbReference type="ARBA" id="ARBA00022989"/>
    </source>
</evidence>
<keyword evidence="6 11" id="KW-0812">Transmembrane</keyword>
<reference evidence="14 15" key="1">
    <citation type="journal article" date="2009" name="Nature">
        <title>Evolution of pathogenicity and sexual reproduction in eight Candida genomes.</title>
        <authorList>
            <person name="Butler G."/>
            <person name="Rasmussen M.D."/>
            <person name="Lin M.F."/>
            <person name="Santos M.A."/>
            <person name="Sakthikumar S."/>
            <person name="Munro C.A."/>
            <person name="Rheinbay E."/>
            <person name="Grabherr M."/>
            <person name="Forche A."/>
            <person name="Reedy J.L."/>
            <person name="Agrafioti I."/>
            <person name="Arnaud M.B."/>
            <person name="Bates S."/>
            <person name="Brown A.J."/>
            <person name="Brunke S."/>
            <person name="Costanzo M.C."/>
            <person name="Fitzpatrick D.A."/>
            <person name="de Groot P.W."/>
            <person name="Harris D."/>
            <person name="Hoyer L.L."/>
            <person name="Hube B."/>
            <person name="Klis F.M."/>
            <person name="Kodira C."/>
            <person name="Lennard N."/>
            <person name="Logue M.E."/>
            <person name="Martin R."/>
            <person name="Neiman A.M."/>
            <person name="Nikolaou E."/>
            <person name="Quail M.A."/>
            <person name="Quinn J."/>
            <person name="Santos M.C."/>
            <person name="Schmitzberger F.F."/>
            <person name="Sherlock G."/>
            <person name="Shah P."/>
            <person name="Silverstein K.A."/>
            <person name="Skrzypek M.S."/>
            <person name="Soll D."/>
            <person name="Staggs R."/>
            <person name="Stansfield I."/>
            <person name="Stumpf M.P."/>
            <person name="Sudbery P.E."/>
            <person name="Srikantha T."/>
            <person name="Zeng Q."/>
            <person name="Berman J."/>
            <person name="Berriman M."/>
            <person name="Heitman J."/>
            <person name="Gow N.A."/>
            <person name="Lorenz M.C."/>
            <person name="Birren B.W."/>
            <person name="Kellis M."/>
            <person name="Cuomo C.A."/>
        </authorList>
    </citation>
    <scope>NUCLEOTIDE SEQUENCE [LARGE SCALE GENOMIC DNA]</scope>
    <source>
        <strain evidence="15">ATCC 11503 / BCRC 21390 / CBS 2605 / JCM 1781 / NBRC 1676 / NRRL YB-4239</strain>
    </source>
</reference>
<dbReference type="KEGG" id="lel:PVL30_000011"/>
<evidence type="ECO:0000256" key="11">
    <source>
        <dbReference type="PROSITE-ProRule" id="PRU00282"/>
    </source>
</evidence>
<dbReference type="PANTHER" id="PTHR45624:SF9">
    <property type="entry name" value="CARRIER PROTEIN, PUTATIVE (AFU_ORTHOLOGUE AFUA_4G06390)-RELATED"/>
    <property type="match status" value="1"/>
</dbReference>
<comment type="similarity">
    <text evidence="3 12">Belongs to the mitochondrial carrier (TC 2.A.29) family.</text>
</comment>
<dbReference type="OrthoDB" id="2382881at2759"/>
<evidence type="ECO:0000256" key="3">
    <source>
        <dbReference type="ARBA" id="ARBA00006375"/>
    </source>
</evidence>
<dbReference type="InParanoid" id="A5DRL9"/>
<evidence type="ECO:0000256" key="10">
    <source>
        <dbReference type="ARBA" id="ARBA00023136"/>
    </source>
</evidence>
<dbReference type="HOGENOM" id="CLU_015166_4_0_1"/>
<feature type="repeat" description="Solcar" evidence="11">
    <location>
        <begin position="32"/>
        <end position="115"/>
    </location>
</feature>
<evidence type="ECO:0000313" key="14">
    <source>
        <dbReference type="EMBL" id="EDK41827.1"/>
    </source>
</evidence>
<dbReference type="PROSITE" id="PS50920">
    <property type="entry name" value="SOLCAR"/>
    <property type="match status" value="3"/>
</dbReference>
<evidence type="ECO:0000256" key="13">
    <source>
        <dbReference type="SAM" id="Phobius"/>
    </source>
</evidence>
<dbReference type="GO" id="GO:0031966">
    <property type="term" value="C:mitochondrial membrane"/>
    <property type="evidence" value="ECO:0007669"/>
    <property type="project" value="UniProtKB-SubCell"/>
</dbReference>
<dbReference type="OMA" id="FTKIYAQ"/>
<dbReference type="Proteomes" id="UP000001996">
    <property type="component" value="Unassembled WGS sequence"/>
</dbReference>